<dbReference type="AlphaFoldDB" id="A0A0F4EQK5"/>
<protein>
    <submittedName>
        <fullName evidence="2">Uncharacterized protein</fullName>
    </submittedName>
</protein>
<gene>
    <name evidence="2" type="ORF">MLPM_1275</name>
</gene>
<proteinExistence type="predicted"/>
<name>A0A0F4EQK5_9MYCO</name>
<comment type="caution">
    <text evidence="2">The sequence shown here is derived from an EMBL/GenBank/DDBJ whole genome shotgun (WGS) entry which is preliminary data.</text>
</comment>
<evidence type="ECO:0000313" key="3">
    <source>
        <dbReference type="Proteomes" id="UP000053699"/>
    </source>
</evidence>
<evidence type="ECO:0000313" key="2">
    <source>
        <dbReference type="EMBL" id="KJX75226.1"/>
    </source>
</evidence>
<sequence>MPKSLSLMQSAKCEPVEDKVEQFTEEKELTIGAESDTEDREHRFDAEAVRELVEETMVVVTDAESEIMVPVDVEPEE</sequence>
<dbReference type="Proteomes" id="UP000053699">
    <property type="component" value="Unassembled WGS sequence"/>
</dbReference>
<accession>A0A0F4EQK5</accession>
<organism evidence="2 3">
    <name type="scientific">Mycobacterium lepromatosis</name>
    <dbReference type="NCBI Taxonomy" id="480418"/>
    <lineage>
        <taxon>Bacteria</taxon>
        <taxon>Bacillati</taxon>
        <taxon>Actinomycetota</taxon>
        <taxon>Actinomycetes</taxon>
        <taxon>Mycobacteriales</taxon>
        <taxon>Mycobacteriaceae</taxon>
        <taxon>Mycobacterium</taxon>
    </lineage>
</organism>
<dbReference type="STRING" id="480418.GCA_000975265_01347"/>
<dbReference type="PATRIC" id="fig|480418.6.peg.2557"/>
<reference evidence="2 3" key="1">
    <citation type="journal article" date="2015" name="Proc. Natl. Acad. Sci. U.S.A.">
        <title>Insight into the evolution and origin of leprosy bacilli from the genome sequence of Mycobacterium lepromatosis.</title>
        <authorList>
            <person name="Singh P."/>
            <person name="Benjak A."/>
            <person name="Schuenemann V.J."/>
            <person name="Herbig A."/>
            <person name="Avanzi C."/>
            <person name="Busso P."/>
            <person name="Nieselt K."/>
            <person name="Krause J."/>
            <person name="Vera-Cabrera L."/>
            <person name="Cole S.T."/>
        </authorList>
    </citation>
    <scope>NUCLEOTIDE SEQUENCE [LARGE SCALE GENOMIC DNA]</scope>
    <source>
        <strain evidence="2 3">Mx1-22A</strain>
    </source>
</reference>
<feature type="region of interest" description="Disordered" evidence="1">
    <location>
        <begin position="1"/>
        <end position="21"/>
    </location>
</feature>
<dbReference type="EMBL" id="JRPY01000050">
    <property type="protein sequence ID" value="KJX75226.1"/>
    <property type="molecule type" value="Genomic_DNA"/>
</dbReference>
<evidence type="ECO:0000256" key="1">
    <source>
        <dbReference type="SAM" id="MobiDB-lite"/>
    </source>
</evidence>
<keyword evidence="3" id="KW-1185">Reference proteome</keyword>